<dbReference type="AlphaFoldDB" id="A0A5N5GFQ3"/>
<evidence type="ECO:0000313" key="2">
    <source>
        <dbReference type="EMBL" id="KAB2612322.1"/>
    </source>
</evidence>
<keyword evidence="1" id="KW-0611">Plant defense</keyword>
<evidence type="ECO:0000256" key="1">
    <source>
        <dbReference type="ARBA" id="ARBA00022821"/>
    </source>
</evidence>
<dbReference type="EMBL" id="SMOL01000458">
    <property type="protein sequence ID" value="KAB2612322.1"/>
    <property type="molecule type" value="Genomic_DNA"/>
</dbReference>
<dbReference type="PANTHER" id="PTHR33463">
    <property type="entry name" value="NB-ARC DOMAIN-CONTAINING PROTEIN-RELATED"/>
    <property type="match status" value="1"/>
</dbReference>
<dbReference type="OrthoDB" id="1751378at2759"/>
<reference evidence="2 3" key="1">
    <citation type="submission" date="2019-09" db="EMBL/GenBank/DDBJ databases">
        <authorList>
            <person name="Ou C."/>
        </authorList>
    </citation>
    <scope>NUCLEOTIDE SEQUENCE [LARGE SCALE GENOMIC DNA]</scope>
    <source>
        <strain evidence="2">S2</strain>
        <tissue evidence="2">Leaf</tissue>
    </source>
</reference>
<protein>
    <submittedName>
        <fullName evidence="2">Disease resistance protein</fullName>
    </submittedName>
</protein>
<dbReference type="SUPFAM" id="SSF52058">
    <property type="entry name" value="L domain-like"/>
    <property type="match status" value="1"/>
</dbReference>
<keyword evidence="3" id="KW-1185">Reference proteome</keyword>
<name>A0A5N5GFQ3_9ROSA</name>
<sequence length="338" mass="38519">MKELKVLDVTRFRIPSLPSSFQSLKLLHTLYLALSELVDITIVAQLTNLKILSLLKSKIKELPKEIGQLTRLQLLELTGCSELVLIPPDVISSLTRLEDLRMGIKSFKQWEGEGLVDGRRSNASVSELEHLSHLSALDIHVLDANLLPTNLFSDKLERYTILIGDCWEYPNISETFSNMLKLKLTRRNQFDRGIKLLVKRCEQLYLDGKESVNIISYLFDSEAAKQLKHLHVQNNDEVTYVINSISWSYSHNAFPNLESLFLEDLVRLESVCYGQLEGEPFQKLKSLTLRNLPKLIGFSSKDKQLTTDTEANEIVLEDEVGGPPKLFSNEKVLSLLFF</sequence>
<reference evidence="3" key="2">
    <citation type="submission" date="2019-10" db="EMBL/GenBank/DDBJ databases">
        <title>A de novo genome assembly of a pear dwarfing rootstock.</title>
        <authorList>
            <person name="Wang F."/>
            <person name="Wang J."/>
            <person name="Li S."/>
            <person name="Zhang Y."/>
            <person name="Fang M."/>
            <person name="Ma L."/>
            <person name="Zhao Y."/>
            <person name="Jiang S."/>
        </authorList>
    </citation>
    <scope>NUCLEOTIDE SEQUENCE [LARGE SCALE GENOMIC DNA]</scope>
</reference>
<reference evidence="2 3" key="3">
    <citation type="submission" date="2019-11" db="EMBL/GenBank/DDBJ databases">
        <title>A de novo genome assembly of a pear dwarfing rootstock.</title>
        <authorList>
            <person name="Wang F."/>
            <person name="Wang J."/>
            <person name="Li S."/>
            <person name="Zhang Y."/>
            <person name="Fang M."/>
            <person name="Ma L."/>
            <person name="Zhao Y."/>
            <person name="Jiang S."/>
        </authorList>
    </citation>
    <scope>NUCLEOTIDE SEQUENCE [LARGE SCALE GENOMIC DNA]</scope>
    <source>
        <strain evidence="2">S2</strain>
        <tissue evidence="2">Leaf</tissue>
    </source>
</reference>
<comment type="caution">
    <text evidence="2">The sequence shown here is derived from an EMBL/GenBank/DDBJ whole genome shotgun (WGS) entry which is preliminary data.</text>
</comment>
<dbReference type="InterPro" id="IPR032675">
    <property type="entry name" value="LRR_dom_sf"/>
</dbReference>
<gene>
    <name evidence="2" type="ORF">D8674_034638</name>
</gene>
<organism evidence="2 3">
    <name type="scientific">Pyrus ussuriensis x Pyrus communis</name>
    <dbReference type="NCBI Taxonomy" id="2448454"/>
    <lineage>
        <taxon>Eukaryota</taxon>
        <taxon>Viridiplantae</taxon>
        <taxon>Streptophyta</taxon>
        <taxon>Embryophyta</taxon>
        <taxon>Tracheophyta</taxon>
        <taxon>Spermatophyta</taxon>
        <taxon>Magnoliopsida</taxon>
        <taxon>eudicotyledons</taxon>
        <taxon>Gunneridae</taxon>
        <taxon>Pentapetalae</taxon>
        <taxon>rosids</taxon>
        <taxon>fabids</taxon>
        <taxon>Rosales</taxon>
        <taxon>Rosaceae</taxon>
        <taxon>Amygdaloideae</taxon>
        <taxon>Maleae</taxon>
        <taxon>Pyrus</taxon>
    </lineage>
</organism>
<dbReference type="Proteomes" id="UP000327157">
    <property type="component" value="Chromosome 9"/>
</dbReference>
<accession>A0A5N5GFQ3</accession>
<dbReference type="InterPro" id="IPR050905">
    <property type="entry name" value="Plant_NBS-LRR"/>
</dbReference>
<proteinExistence type="predicted"/>
<dbReference type="PANTHER" id="PTHR33463:SF198">
    <property type="entry name" value="RPP4C3"/>
    <property type="match status" value="1"/>
</dbReference>
<dbReference type="Gene3D" id="3.80.10.10">
    <property type="entry name" value="Ribonuclease Inhibitor"/>
    <property type="match status" value="1"/>
</dbReference>
<evidence type="ECO:0000313" key="3">
    <source>
        <dbReference type="Proteomes" id="UP000327157"/>
    </source>
</evidence>